<dbReference type="Pfam" id="PF02550">
    <property type="entry name" value="AcetylCoA_hydro"/>
    <property type="match status" value="1"/>
</dbReference>
<evidence type="ECO:0000313" key="6">
    <source>
        <dbReference type="Proteomes" id="UP000318307"/>
    </source>
</evidence>
<evidence type="ECO:0000313" key="5">
    <source>
        <dbReference type="EMBL" id="TWI75310.1"/>
    </source>
</evidence>
<dbReference type="PANTHER" id="PTHR21432">
    <property type="entry name" value="ACETYL-COA HYDROLASE-RELATED"/>
    <property type="match status" value="1"/>
</dbReference>
<dbReference type="Proteomes" id="UP000318307">
    <property type="component" value="Unassembled WGS sequence"/>
</dbReference>
<dbReference type="InterPro" id="IPR003702">
    <property type="entry name" value="ActCoA_hydro_N"/>
</dbReference>
<dbReference type="PANTHER" id="PTHR21432:SF20">
    <property type="entry name" value="ACETYL-COA HYDROLASE"/>
    <property type="match status" value="1"/>
</dbReference>
<evidence type="ECO:0000259" key="4">
    <source>
        <dbReference type="Pfam" id="PF13336"/>
    </source>
</evidence>
<reference evidence="5 6" key="1">
    <citation type="submission" date="2019-07" db="EMBL/GenBank/DDBJ databases">
        <title>Genome sequencing of 100 strains of the haloalkaliphilic chemolithoautotrophic sulfur-oxidizing bacterium Thioalkalivibrio.</title>
        <authorList>
            <person name="Muyzer G."/>
        </authorList>
    </citation>
    <scope>NUCLEOTIDE SEQUENCE [LARGE SCALE GENOMIC DNA]</scope>
    <source>
        <strain evidence="5 6">ASO4-4</strain>
    </source>
</reference>
<evidence type="ECO:0000256" key="1">
    <source>
        <dbReference type="ARBA" id="ARBA00009632"/>
    </source>
</evidence>
<proteinExistence type="inferred from homology"/>
<dbReference type="Gene3D" id="3.40.1080.20">
    <property type="entry name" value="Acetyl-CoA hydrolase/transferase C-terminal domain"/>
    <property type="match status" value="1"/>
</dbReference>
<dbReference type="InterPro" id="IPR026888">
    <property type="entry name" value="AcetylCoA_hyd_C"/>
</dbReference>
<dbReference type="InterPro" id="IPR038460">
    <property type="entry name" value="AcetylCoA_hyd_C_sf"/>
</dbReference>
<feature type="domain" description="Acetyl-CoA hydrolase/transferase N-terminal" evidence="3">
    <location>
        <begin position="6"/>
        <end position="185"/>
    </location>
</feature>
<keyword evidence="6" id="KW-1185">Reference proteome</keyword>
<gene>
    <name evidence="5" type="ORF">LZ24_00761</name>
</gene>
<dbReference type="InterPro" id="IPR037171">
    <property type="entry name" value="NagB/RpiA_transferase-like"/>
</dbReference>
<dbReference type="OrthoDB" id="9801795at2"/>
<dbReference type="Gene3D" id="3.30.750.70">
    <property type="entry name" value="4-hydroxybutyrate coenzyme like domains"/>
    <property type="match status" value="1"/>
</dbReference>
<protein>
    <submittedName>
        <fullName evidence="5">4-hydroxybutyrate CoA-transferase</fullName>
    </submittedName>
</protein>
<evidence type="ECO:0000259" key="3">
    <source>
        <dbReference type="Pfam" id="PF02550"/>
    </source>
</evidence>
<dbReference type="Gene3D" id="3.40.1080.10">
    <property type="entry name" value="Glutaconate Coenzyme A-transferase"/>
    <property type="match status" value="1"/>
</dbReference>
<evidence type="ECO:0000256" key="2">
    <source>
        <dbReference type="ARBA" id="ARBA00022679"/>
    </source>
</evidence>
<organism evidence="5 6">
    <name type="scientific">Desulfobotulus alkaliphilus</name>
    <dbReference type="NCBI Taxonomy" id="622671"/>
    <lineage>
        <taxon>Bacteria</taxon>
        <taxon>Pseudomonadati</taxon>
        <taxon>Thermodesulfobacteriota</taxon>
        <taxon>Desulfobacteria</taxon>
        <taxon>Desulfobacterales</taxon>
        <taxon>Desulfobacteraceae</taxon>
        <taxon>Desulfobotulus</taxon>
    </lineage>
</organism>
<sequence length="441" mass="48104">MQQWMNEYQKKLCTAEEAVRHIGSGNRVVLGHAAGEPCLLVDAMVRNAGAFENVEVVHMVALGKGAYCLPQYEGVFRHNSLFAGGNTRPAIHEGRAVFTPCHFSRIPDLFSKEILPVDVALIKVSVPDEHGFCSFGVSVDYTKAAAENAKTVIAEVSSRMPRTLGDSFIHISDIDFCVESDEGPILLKPPVLTDKDEKIGKYIAGLIQDGDCLQLGIGAVPDAILGFLKDKKNLGIHSEMISDGVVDLVNCGVINGAMKNCHRGRMVVTFLMGTEKLYDFISNNPSIEMHPVNYTNDPAVIAKNDNMVSVNSALQADLTGQVVADTLGYRQYSGTGGQLDFIRGAASSKNGRSILAFHSTASKGKISRIVAHIDEGASVTTPRADTHFIVTEYGVADLRGKSVPERARALISIAHPNFREDLRRSFVEIYRIDPWKEISRF</sequence>
<accession>A0A562S434</accession>
<dbReference type="AlphaFoldDB" id="A0A562S434"/>
<dbReference type="InterPro" id="IPR046433">
    <property type="entry name" value="ActCoA_hydro"/>
</dbReference>
<dbReference type="GO" id="GO:0008775">
    <property type="term" value="F:acetate CoA-transferase activity"/>
    <property type="evidence" value="ECO:0007669"/>
    <property type="project" value="InterPro"/>
</dbReference>
<dbReference type="EMBL" id="VLLC01000004">
    <property type="protein sequence ID" value="TWI75310.1"/>
    <property type="molecule type" value="Genomic_DNA"/>
</dbReference>
<dbReference type="GO" id="GO:0006083">
    <property type="term" value="P:acetate metabolic process"/>
    <property type="evidence" value="ECO:0007669"/>
    <property type="project" value="InterPro"/>
</dbReference>
<keyword evidence="2 5" id="KW-0808">Transferase</keyword>
<name>A0A562S434_9BACT</name>
<comment type="caution">
    <text evidence="5">The sequence shown here is derived from an EMBL/GenBank/DDBJ whole genome shotgun (WGS) entry which is preliminary data.</text>
</comment>
<comment type="similarity">
    <text evidence="1">Belongs to the acetyl-CoA hydrolase/transferase family.</text>
</comment>
<feature type="domain" description="Acetyl-CoA hydrolase/transferase C-terminal" evidence="4">
    <location>
        <begin position="273"/>
        <end position="424"/>
    </location>
</feature>
<dbReference type="Pfam" id="PF13336">
    <property type="entry name" value="AcetylCoA_hyd_C"/>
    <property type="match status" value="1"/>
</dbReference>
<dbReference type="SUPFAM" id="SSF100950">
    <property type="entry name" value="NagB/RpiA/CoA transferase-like"/>
    <property type="match status" value="2"/>
</dbReference>